<protein>
    <submittedName>
        <fullName evidence="2">Uncharacterized protein</fullName>
    </submittedName>
</protein>
<accession>A0A7S2V9E6</accession>
<feature type="region of interest" description="Disordered" evidence="1">
    <location>
        <begin position="653"/>
        <end position="737"/>
    </location>
</feature>
<feature type="compositionally biased region" description="Polar residues" evidence="1">
    <location>
        <begin position="660"/>
        <end position="676"/>
    </location>
</feature>
<dbReference type="EMBL" id="HBHT01002589">
    <property type="protein sequence ID" value="CAD9943104.1"/>
    <property type="molecule type" value="Transcribed_RNA"/>
</dbReference>
<proteinExistence type="predicted"/>
<feature type="region of interest" description="Disordered" evidence="1">
    <location>
        <begin position="487"/>
        <end position="518"/>
    </location>
</feature>
<sequence length="737" mass="82634">MSRRILLPSFVGILVVTFFTVYNTPRVLRELEHQDDRFALRLPPLAHRLADKVSSGNSKRNRKQQIHRLAQVSVSAIGQKDRDVGKWTNAHNVVHVIHTRFMQHQSGLVNLGNARMDLFKTFTLPSIRQQTNQEFLWIVWTDSSIRGKVRYEMLEAASSIPNVVVLGAEQQQDTDFRHLNGLEKDQLVEVYITGNQQMLMDYHEAAKTRLLVETNLDADDAFSKNFVESVQSQAVDTIGQSKNEKQLEVLCPERHLEWRYYKPDDEEHWKGHLIQFHNKDVCINSGLSIGYHVQASAVQLKGVMNQEHQVLQNQMEACGTNESQDKTQKHERRITPCNGQGTRKFTYVKEQEGPEHLDKCPQDSFPCESHSHSSLGGPTFMIPSQTITCHVEGSFGDHTVDVEVTPSKYSPGTTKQSKFSLDVLSGDYMLAAVHLKSNIGASLYTWSTESGETGGTRYGTFSTPKERALHHLDICVIPRDNVCSKEDSVEARMSQRPASTTKRSKPTVDDGEDEALSNECQRPLQLLNQDTLAPTRNYFQTGVLMARTPTASGMKNVVPETSTASKGKGTKNSIPEDAFESSEAQGHAWIILEHDFGVDLEEVSFLRANFEENMEQILTDAVVGQCQHRFSCHDSSTHALKSLLQKVKRRKLTPGGVASAGNNGEQKKSGSTVTHTTKNDELKIKTPESRAAASVSTKDKERSTKLEMKNRPPGQVPVPSTKKKETEKKTRSVTQMD</sequence>
<feature type="compositionally biased region" description="Polar residues" evidence="1">
    <location>
        <begin position="554"/>
        <end position="573"/>
    </location>
</feature>
<feature type="compositionally biased region" description="Basic and acidic residues" evidence="1">
    <location>
        <begin position="677"/>
        <end position="688"/>
    </location>
</feature>
<dbReference type="Pfam" id="PF11316">
    <property type="entry name" value="Rhamno_transf"/>
    <property type="match status" value="1"/>
</dbReference>
<gene>
    <name evidence="2" type="ORF">APAL1065_LOCUS1733</name>
</gene>
<feature type="region of interest" description="Disordered" evidence="1">
    <location>
        <begin position="554"/>
        <end position="580"/>
    </location>
</feature>
<dbReference type="AlphaFoldDB" id="A0A7S2V9E6"/>
<name>A0A7S2V9E6_9STRA</name>
<evidence type="ECO:0000256" key="1">
    <source>
        <dbReference type="SAM" id="MobiDB-lite"/>
    </source>
</evidence>
<dbReference type="InterPro" id="IPR021466">
    <property type="entry name" value="Put_rhamnosyl_transferase"/>
</dbReference>
<organism evidence="2">
    <name type="scientific">Entomoneis paludosa</name>
    <dbReference type="NCBI Taxonomy" id="265537"/>
    <lineage>
        <taxon>Eukaryota</taxon>
        <taxon>Sar</taxon>
        <taxon>Stramenopiles</taxon>
        <taxon>Ochrophyta</taxon>
        <taxon>Bacillariophyta</taxon>
        <taxon>Bacillariophyceae</taxon>
        <taxon>Bacillariophycidae</taxon>
        <taxon>Entomoneidaceae</taxon>
        <taxon>Entomoneis</taxon>
    </lineage>
</organism>
<feature type="compositionally biased region" description="Basic and acidic residues" evidence="1">
    <location>
        <begin position="697"/>
        <end position="710"/>
    </location>
</feature>
<evidence type="ECO:0000313" key="2">
    <source>
        <dbReference type="EMBL" id="CAD9943104.1"/>
    </source>
</evidence>
<reference evidence="2" key="1">
    <citation type="submission" date="2021-01" db="EMBL/GenBank/DDBJ databases">
        <authorList>
            <person name="Corre E."/>
            <person name="Pelletier E."/>
            <person name="Niang G."/>
            <person name="Scheremetjew M."/>
            <person name="Finn R."/>
            <person name="Kale V."/>
            <person name="Holt S."/>
            <person name="Cochrane G."/>
            <person name="Meng A."/>
            <person name="Brown T."/>
            <person name="Cohen L."/>
        </authorList>
    </citation>
    <scope>NUCLEOTIDE SEQUENCE</scope>
    <source>
        <strain evidence="2">CCMP125</strain>
    </source>
</reference>